<keyword evidence="4" id="KW-0029">Amino-acid transport</keyword>
<dbReference type="PANTHER" id="PTHR47151">
    <property type="entry name" value="LEU/ILE/VAL-BINDING ABC TRANSPORTER SUBUNIT"/>
    <property type="match status" value="1"/>
</dbReference>
<feature type="domain" description="Leucine-binding protein" evidence="6">
    <location>
        <begin position="29"/>
        <end position="365"/>
    </location>
</feature>
<feature type="signal peptide" evidence="5">
    <location>
        <begin position="1"/>
        <end position="25"/>
    </location>
</feature>
<dbReference type="EMBL" id="FRDI01000004">
    <property type="protein sequence ID" value="SHN59429.1"/>
    <property type="molecule type" value="Genomic_DNA"/>
</dbReference>
<protein>
    <submittedName>
        <fullName evidence="7">Branched-chain amino acid transport system substrate-binding protein</fullName>
    </submittedName>
</protein>
<dbReference type="PANTHER" id="PTHR47151:SF2">
    <property type="entry name" value="AMINO ACID BINDING PROTEIN"/>
    <property type="match status" value="1"/>
</dbReference>
<proteinExistence type="inferred from homology"/>
<dbReference type="OrthoDB" id="5469508at2"/>
<dbReference type="PRINTS" id="PR00337">
    <property type="entry name" value="LEUILEVALBP"/>
</dbReference>
<dbReference type="PROSITE" id="PS51257">
    <property type="entry name" value="PROKAR_LIPOPROTEIN"/>
    <property type="match status" value="1"/>
</dbReference>
<reference evidence="7 8" key="1">
    <citation type="submission" date="2016-12" db="EMBL/GenBank/DDBJ databases">
        <authorList>
            <person name="Song W.-J."/>
            <person name="Kurnit D.M."/>
        </authorList>
    </citation>
    <scope>NUCLEOTIDE SEQUENCE [LARGE SCALE GENOMIC DNA]</scope>
    <source>
        <strain evidence="7 8">DSM 11393</strain>
    </source>
</reference>
<evidence type="ECO:0000256" key="5">
    <source>
        <dbReference type="SAM" id="SignalP"/>
    </source>
</evidence>
<dbReference type="AlphaFoldDB" id="A0A1M7SLS5"/>
<evidence type="ECO:0000256" key="1">
    <source>
        <dbReference type="ARBA" id="ARBA00010062"/>
    </source>
</evidence>
<evidence type="ECO:0000259" key="6">
    <source>
        <dbReference type="Pfam" id="PF13458"/>
    </source>
</evidence>
<comment type="similarity">
    <text evidence="1">Belongs to the leucine-binding protein family.</text>
</comment>
<dbReference type="Gene3D" id="3.40.50.2300">
    <property type="match status" value="2"/>
</dbReference>
<sequence length="373" mass="40867">MIFHKLFRAPLLIFSLVLISCSAHASDVITIGVATPQSGDFAMLGKSVLDGVSVVVDDLNAHGGLLGKQIKIVVGDDNCNPDLAVNIAKKLINDKVDAVIGHLCSGATKSALPFYTEEKIITISPSAANVDLTKSGSFPYFFRTIPPSNLQSKLCADFALNILNAQKVAIIHDKSDYGNTYAGFVNRLVQTDEYASVVLFQGFSKNNVNYNDIVQKIIKSKADTVFFGGYHPEGAKLILKLKENNIKVNFISSVSLYTENIFQLLGNNTDNVYLAGTKNCSPFPLNKKATEELKKRYNKEPLGFYFEAYSAMLVLANAIETAQSTETDKVLNALKTQKTETPLGTIRFDKYGDLKDGGFQMYKIKNGKFIAID</sequence>
<dbReference type="InterPro" id="IPR028082">
    <property type="entry name" value="Peripla_BP_I"/>
</dbReference>
<dbReference type="GO" id="GO:0006865">
    <property type="term" value="P:amino acid transport"/>
    <property type="evidence" value="ECO:0007669"/>
    <property type="project" value="UniProtKB-KW"/>
</dbReference>
<dbReference type="InterPro" id="IPR000709">
    <property type="entry name" value="Leu_Ile_Val-bd"/>
</dbReference>
<dbReference type="RefSeq" id="WP_072696709.1">
    <property type="nucleotide sequence ID" value="NZ_FRDI01000004.1"/>
</dbReference>
<dbReference type="STRING" id="1121455.SAMN02745728_01009"/>
<accession>A0A1M7SLS5</accession>
<dbReference type="CDD" id="cd06342">
    <property type="entry name" value="PBP1_ABC_LIVBP-like"/>
    <property type="match status" value="1"/>
</dbReference>
<evidence type="ECO:0000313" key="7">
    <source>
        <dbReference type="EMBL" id="SHN59429.1"/>
    </source>
</evidence>
<evidence type="ECO:0000256" key="3">
    <source>
        <dbReference type="ARBA" id="ARBA00022729"/>
    </source>
</evidence>
<gene>
    <name evidence="7" type="ORF">SAMN02745728_01009</name>
</gene>
<evidence type="ECO:0000256" key="2">
    <source>
        <dbReference type="ARBA" id="ARBA00022448"/>
    </source>
</evidence>
<keyword evidence="8" id="KW-1185">Reference proteome</keyword>
<dbReference type="InterPro" id="IPR028081">
    <property type="entry name" value="Leu-bd"/>
</dbReference>
<dbReference type="Proteomes" id="UP000186469">
    <property type="component" value="Unassembled WGS sequence"/>
</dbReference>
<evidence type="ECO:0000313" key="8">
    <source>
        <dbReference type="Proteomes" id="UP000186469"/>
    </source>
</evidence>
<evidence type="ECO:0000256" key="4">
    <source>
        <dbReference type="ARBA" id="ARBA00022970"/>
    </source>
</evidence>
<feature type="chain" id="PRO_5009929221" evidence="5">
    <location>
        <begin position="26"/>
        <end position="373"/>
    </location>
</feature>
<keyword evidence="3 5" id="KW-0732">Signal</keyword>
<keyword evidence="2" id="KW-0813">Transport</keyword>
<dbReference type="Pfam" id="PF13458">
    <property type="entry name" value="Peripla_BP_6"/>
    <property type="match status" value="1"/>
</dbReference>
<organism evidence="7 8">
    <name type="scientific">Desulfovibrio litoralis DSM 11393</name>
    <dbReference type="NCBI Taxonomy" id="1121455"/>
    <lineage>
        <taxon>Bacteria</taxon>
        <taxon>Pseudomonadati</taxon>
        <taxon>Thermodesulfobacteriota</taxon>
        <taxon>Desulfovibrionia</taxon>
        <taxon>Desulfovibrionales</taxon>
        <taxon>Desulfovibrionaceae</taxon>
        <taxon>Desulfovibrio</taxon>
    </lineage>
</organism>
<dbReference type="SUPFAM" id="SSF53822">
    <property type="entry name" value="Periplasmic binding protein-like I"/>
    <property type="match status" value="1"/>
</dbReference>
<name>A0A1M7SLS5_9BACT</name>